<sequence length="99" mass="10193">MGAAGDHVHAVRPAGDRRAGRAVAGLHDEPGGRRPAAGPRWGSPPQQQARAPEAERLLAERLARGEIEVAEYRERLAALRGESPPPPGGTGGPGDPGKG</sequence>
<reference evidence="2 3" key="1">
    <citation type="submission" date="2014-05" db="EMBL/GenBank/DDBJ databases">
        <title>Draft Genome Sequence of Kitasatospora cheerisanensis KCTC 2395.</title>
        <authorList>
            <person name="Nam D.H."/>
        </authorList>
    </citation>
    <scope>NUCLEOTIDE SEQUENCE [LARGE SCALE GENOMIC DNA]</scope>
    <source>
        <strain evidence="2 3">KCTC 2395</strain>
    </source>
</reference>
<feature type="region of interest" description="Disordered" evidence="1">
    <location>
        <begin position="1"/>
        <end position="54"/>
    </location>
</feature>
<protein>
    <recommendedName>
        <fullName evidence="4">SHOCT domain-containing protein</fullName>
    </recommendedName>
</protein>
<name>A0A066Z4C2_9ACTN</name>
<keyword evidence="3" id="KW-1185">Reference proteome</keyword>
<accession>A0A066Z4C2</accession>
<gene>
    <name evidence="2" type="ORF">KCH_31190</name>
</gene>
<evidence type="ECO:0000313" key="2">
    <source>
        <dbReference type="EMBL" id="KDN85020.1"/>
    </source>
</evidence>
<evidence type="ECO:0000256" key="1">
    <source>
        <dbReference type="SAM" id="MobiDB-lite"/>
    </source>
</evidence>
<organism evidence="2 3">
    <name type="scientific">Kitasatospora cheerisanensis KCTC 2395</name>
    <dbReference type="NCBI Taxonomy" id="1348663"/>
    <lineage>
        <taxon>Bacteria</taxon>
        <taxon>Bacillati</taxon>
        <taxon>Actinomycetota</taxon>
        <taxon>Actinomycetes</taxon>
        <taxon>Kitasatosporales</taxon>
        <taxon>Streptomycetaceae</taxon>
        <taxon>Kitasatospora</taxon>
    </lineage>
</organism>
<evidence type="ECO:0000313" key="3">
    <source>
        <dbReference type="Proteomes" id="UP000027178"/>
    </source>
</evidence>
<feature type="compositionally biased region" description="Basic and acidic residues" evidence="1">
    <location>
        <begin position="1"/>
        <end position="19"/>
    </location>
</feature>
<proteinExistence type="predicted"/>
<dbReference type="HOGENOM" id="CLU_2316557_0_0_11"/>
<feature type="compositionally biased region" description="Gly residues" evidence="1">
    <location>
        <begin position="89"/>
        <end position="99"/>
    </location>
</feature>
<feature type="region of interest" description="Disordered" evidence="1">
    <location>
        <begin position="75"/>
        <end position="99"/>
    </location>
</feature>
<dbReference type="PATRIC" id="fig|1348663.4.peg.2996"/>
<dbReference type="Proteomes" id="UP000027178">
    <property type="component" value="Unassembled WGS sequence"/>
</dbReference>
<comment type="caution">
    <text evidence="2">The sequence shown here is derived from an EMBL/GenBank/DDBJ whole genome shotgun (WGS) entry which is preliminary data.</text>
</comment>
<evidence type="ECO:0008006" key="4">
    <source>
        <dbReference type="Google" id="ProtNLM"/>
    </source>
</evidence>
<dbReference type="EMBL" id="JNBY01000087">
    <property type="protein sequence ID" value="KDN85020.1"/>
    <property type="molecule type" value="Genomic_DNA"/>
</dbReference>
<dbReference type="AlphaFoldDB" id="A0A066Z4C2"/>